<organism evidence="1 2">
    <name type="scientific">Vulcanisaeta distributa (strain DSM 14429 / JCM 11212 / NBRC 100878 / IC-017)</name>
    <dbReference type="NCBI Taxonomy" id="572478"/>
    <lineage>
        <taxon>Archaea</taxon>
        <taxon>Thermoproteota</taxon>
        <taxon>Thermoprotei</taxon>
        <taxon>Thermoproteales</taxon>
        <taxon>Thermoproteaceae</taxon>
        <taxon>Vulcanisaeta</taxon>
    </lineage>
</organism>
<protein>
    <submittedName>
        <fullName evidence="1">Uncharacterized protein</fullName>
    </submittedName>
</protein>
<name>E1QUG3_VULDI</name>
<dbReference type="AlphaFoldDB" id="E1QUG3"/>
<gene>
    <name evidence="1" type="ordered locus">Vdis_0490</name>
</gene>
<dbReference type="EMBL" id="CP002100">
    <property type="protein sequence ID" value="ADN49889.1"/>
    <property type="molecule type" value="Genomic_DNA"/>
</dbReference>
<accession>E1QUG3</accession>
<dbReference type="RefSeq" id="WP_013335614.1">
    <property type="nucleotide sequence ID" value="NC_014537.1"/>
</dbReference>
<reference evidence="2" key="2">
    <citation type="journal article" date="2010" name="Stand. Genomic Sci.">
        <title>Complete genome sequence of Vulcanisaeta distributa type strain (IC-017T).</title>
        <authorList>
            <person name="Mavromatis K."/>
            <person name="Sikorski J."/>
            <person name="Pabst E."/>
            <person name="Teshima H."/>
            <person name="Lapidus A."/>
            <person name="Lucas S."/>
            <person name="Nolan M."/>
            <person name="Glavina Del Rio T."/>
            <person name="Cheng J."/>
            <person name="Bruce D."/>
            <person name="Goodwin L."/>
            <person name="Pitluck S."/>
            <person name="Liolios K."/>
            <person name="Ivanova N."/>
            <person name="Mikhailova N."/>
            <person name="Pati A."/>
            <person name="Chen A."/>
            <person name="Palaniappan K."/>
            <person name="Land M."/>
            <person name="Hauser L."/>
            <person name="Chang Y."/>
            <person name="Jeffries C."/>
            <person name="Rohde M."/>
            <person name="Spring S."/>
            <person name="Goker M."/>
            <person name="Wirth R."/>
            <person name="Woyke T."/>
            <person name="Bristow J."/>
            <person name="Eisen J."/>
            <person name="Markowitz V."/>
            <person name="Hugenholtz P."/>
            <person name="Klenk H."/>
            <person name="Kyrpides N."/>
        </authorList>
    </citation>
    <scope>NUCLEOTIDE SEQUENCE [LARGE SCALE GENOMIC DNA]</scope>
    <source>
        <strain evidence="2">DSM 14429 / JCM 11212 / NBRC 100878 / IC-017</strain>
    </source>
</reference>
<dbReference type="Proteomes" id="UP000006681">
    <property type="component" value="Chromosome"/>
</dbReference>
<evidence type="ECO:0000313" key="2">
    <source>
        <dbReference type="Proteomes" id="UP000006681"/>
    </source>
</evidence>
<dbReference type="KEGG" id="vdi:Vdis_0490"/>
<dbReference type="HOGENOM" id="CLU_1014197_0_0_2"/>
<reference evidence="1 2" key="1">
    <citation type="journal article" date="2010" name="Stand. Genomic Sci.">
        <title>Complete genome sequence of Vulcanisaeta distributa type strain (IC-017).</title>
        <authorList>
            <person name="Mavromatis K."/>
            <person name="Sikorski J."/>
            <person name="Pabst E."/>
            <person name="Teshima H."/>
            <person name="Lapidus A."/>
            <person name="Lucas S."/>
            <person name="Nolan M."/>
            <person name="Glavina Del Rio T."/>
            <person name="Cheng J.F."/>
            <person name="Bruce D."/>
            <person name="Goodwin L."/>
            <person name="Pitluck S."/>
            <person name="Liolios K."/>
            <person name="Ivanova N."/>
            <person name="Mikhailova N."/>
            <person name="Pati A."/>
            <person name="Chen A."/>
            <person name="Palaniappan K."/>
            <person name="Land M."/>
            <person name="Hauser L."/>
            <person name="Chang Y.J."/>
            <person name="Jeffries C.D."/>
            <person name="Rohde M."/>
            <person name="Spring S."/>
            <person name="Goker M."/>
            <person name="Wirth R."/>
            <person name="Woyke T."/>
            <person name="Bristow J."/>
            <person name="Eisen J.A."/>
            <person name="Markowitz V."/>
            <person name="Hugenholtz P."/>
            <person name="Klenk H.P."/>
            <person name="Kyrpides N.C."/>
        </authorList>
    </citation>
    <scope>NUCLEOTIDE SEQUENCE [LARGE SCALE GENOMIC DNA]</scope>
    <source>
        <strain evidence="2">DSM 14429 / JCM 11212 / NBRC 100878 / IC-017</strain>
    </source>
</reference>
<proteinExistence type="predicted"/>
<keyword evidence="2" id="KW-1185">Reference proteome</keyword>
<dbReference type="GeneID" id="9751409"/>
<sequence length="274" mass="31060">MHINAISVNVNDVSILWYLGANDYPSFKDRVFEIVKNLNDKALLIFMLAAVLGDGYAGIKKPRIRLVISAAELDMWRPILDKLNSMGFREYQDPLRNTFKITYTSGYATDLAKAMVNALPLVLRDLLDALSIKKWLDIKQIASMEVKFRLGESRVLVGGESFTMAVSRGSVTLLRRVRDWVEVGRVLEELRVSYGEGFVSQVRVHRSGGYIVIAIPARLIEGHEDIRVQVINVLCRKYRRVKDDNKRKEVVKALSRFASMETIRICLGNTSLPS</sequence>
<dbReference type="eggNOG" id="arCOG10867">
    <property type="taxonomic scope" value="Archaea"/>
</dbReference>
<evidence type="ECO:0000313" key="1">
    <source>
        <dbReference type="EMBL" id="ADN49889.1"/>
    </source>
</evidence>